<name>X1TRM0_9ZZZZ</name>
<gene>
    <name evidence="1" type="ORF">S12H4_40076</name>
</gene>
<reference evidence="1" key="1">
    <citation type="journal article" date="2014" name="Front. Microbiol.">
        <title>High frequency of phylogenetically diverse reductive dehalogenase-homologous genes in deep subseafloor sedimentary metagenomes.</title>
        <authorList>
            <person name="Kawai M."/>
            <person name="Futagami T."/>
            <person name="Toyoda A."/>
            <person name="Takaki Y."/>
            <person name="Nishi S."/>
            <person name="Hori S."/>
            <person name="Arai W."/>
            <person name="Tsubouchi T."/>
            <person name="Morono Y."/>
            <person name="Uchiyama I."/>
            <person name="Ito T."/>
            <person name="Fujiyama A."/>
            <person name="Inagaki F."/>
            <person name="Takami H."/>
        </authorList>
    </citation>
    <scope>NUCLEOTIDE SEQUENCE</scope>
    <source>
        <strain evidence="1">Expedition CK06-06</strain>
    </source>
</reference>
<dbReference type="EMBL" id="BARW01024289">
    <property type="protein sequence ID" value="GAI90220.1"/>
    <property type="molecule type" value="Genomic_DNA"/>
</dbReference>
<dbReference type="AlphaFoldDB" id="X1TRM0"/>
<protein>
    <submittedName>
        <fullName evidence="1">Uncharacterized protein</fullName>
    </submittedName>
</protein>
<sequence>MTKAEVLKFLTETEEGKGLLEELKKPLLTKRDELLAQIKNLGEKTTSVSQREADANRLLLDEREAINKMAIDDRLEVEFRRLEIPSTHWVALSAHIKAHNEIEVKANGPLRVAEIKGQKLSDFLDTWSKTDEAKALIPAPAAHG</sequence>
<accession>X1TRM0</accession>
<organism evidence="1">
    <name type="scientific">marine sediment metagenome</name>
    <dbReference type="NCBI Taxonomy" id="412755"/>
    <lineage>
        <taxon>unclassified sequences</taxon>
        <taxon>metagenomes</taxon>
        <taxon>ecological metagenomes</taxon>
    </lineage>
</organism>
<proteinExistence type="predicted"/>
<feature type="non-terminal residue" evidence="1">
    <location>
        <position position="144"/>
    </location>
</feature>
<evidence type="ECO:0000313" key="1">
    <source>
        <dbReference type="EMBL" id="GAI90220.1"/>
    </source>
</evidence>
<comment type="caution">
    <text evidence="1">The sequence shown here is derived from an EMBL/GenBank/DDBJ whole genome shotgun (WGS) entry which is preliminary data.</text>
</comment>